<dbReference type="CDD" id="cd03185">
    <property type="entry name" value="GST_C_Tau"/>
    <property type="match status" value="1"/>
</dbReference>
<keyword evidence="1 4" id="KW-0808">Transferase</keyword>
<dbReference type="EC" id="2.5.1.18" evidence="4"/>
<accession>A0A8T0QG15</accession>
<comment type="caution">
    <text evidence="7">The sequence shown here is derived from an EMBL/GenBank/DDBJ whole genome shotgun (WGS) entry which is preliminary data.</text>
</comment>
<feature type="domain" description="GST N-terminal" evidence="5">
    <location>
        <begin position="5"/>
        <end position="84"/>
    </location>
</feature>
<evidence type="ECO:0000256" key="3">
    <source>
        <dbReference type="ARBA" id="ARBA00047960"/>
    </source>
</evidence>
<dbReference type="GO" id="GO:0006749">
    <property type="term" value="P:glutathione metabolic process"/>
    <property type="evidence" value="ECO:0007669"/>
    <property type="project" value="InterPro"/>
</dbReference>
<dbReference type="SUPFAM" id="SSF52833">
    <property type="entry name" value="Thioredoxin-like"/>
    <property type="match status" value="1"/>
</dbReference>
<comment type="similarity">
    <text evidence="2">Belongs to the GST superfamily. Tau family.</text>
</comment>
<dbReference type="InterPro" id="IPR010987">
    <property type="entry name" value="Glutathione-S-Trfase_C-like"/>
</dbReference>
<name>A0A8T0QG15_PANVG</name>
<dbReference type="Proteomes" id="UP000823388">
    <property type="component" value="Chromosome 7K"/>
</dbReference>
<dbReference type="AlphaFoldDB" id="A0A8T0QG15"/>
<dbReference type="PANTHER" id="PTHR11260">
    <property type="entry name" value="GLUTATHIONE S-TRANSFERASE, GST, SUPERFAMILY, GST DOMAIN CONTAINING"/>
    <property type="match status" value="1"/>
</dbReference>
<dbReference type="PANTHER" id="PTHR11260:SF668">
    <property type="entry name" value="GLUTATHIONE S-TRANSFERASE"/>
    <property type="match status" value="1"/>
</dbReference>
<dbReference type="SFLD" id="SFLDG01152">
    <property type="entry name" value="Main.3:_Omega-_and_Tau-like"/>
    <property type="match status" value="1"/>
</dbReference>
<dbReference type="PROSITE" id="PS50404">
    <property type="entry name" value="GST_NTER"/>
    <property type="match status" value="1"/>
</dbReference>
<reference evidence="7" key="1">
    <citation type="submission" date="2020-05" db="EMBL/GenBank/DDBJ databases">
        <title>WGS assembly of Panicum virgatum.</title>
        <authorList>
            <person name="Lovell J.T."/>
            <person name="Jenkins J."/>
            <person name="Shu S."/>
            <person name="Juenger T.E."/>
            <person name="Schmutz J."/>
        </authorList>
    </citation>
    <scope>NUCLEOTIDE SEQUENCE</scope>
    <source>
        <strain evidence="7">AP13</strain>
    </source>
</reference>
<evidence type="ECO:0000256" key="2">
    <source>
        <dbReference type="ARBA" id="ARBA00025743"/>
    </source>
</evidence>
<dbReference type="CDD" id="cd03058">
    <property type="entry name" value="GST_N_Tau"/>
    <property type="match status" value="1"/>
</dbReference>
<evidence type="ECO:0000256" key="1">
    <source>
        <dbReference type="ARBA" id="ARBA00022679"/>
    </source>
</evidence>
<dbReference type="EMBL" id="CM029049">
    <property type="protein sequence ID" value="KAG2571492.1"/>
    <property type="molecule type" value="Genomic_DNA"/>
</dbReference>
<evidence type="ECO:0000259" key="6">
    <source>
        <dbReference type="PROSITE" id="PS50405"/>
    </source>
</evidence>
<dbReference type="Gene3D" id="1.20.1050.10">
    <property type="match status" value="1"/>
</dbReference>
<evidence type="ECO:0000313" key="7">
    <source>
        <dbReference type="EMBL" id="KAG2571492.1"/>
    </source>
</evidence>
<dbReference type="InterPro" id="IPR004045">
    <property type="entry name" value="Glutathione_S-Trfase_N"/>
</dbReference>
<protein>
    <recommendedName>
        <fullName evidence="4">Glutathione S-transferase</fullName>
        <ecNumber evidence="4">2.5.1.18</ecNumber>
    </recommendedName>
</protein>
<dbReference type="SFLD" id="SFLDG00358">
    <property type="entry name" value="Main_(cytGST)"/>
    <property type="match status" value="1"/>
</dbReference>
<dbReference type="InterPro" id="IPR045073">
    <property type="entry name" value="Omega/Tau-like"/>
</dbReference>
<dbReference type="PROSITE" id="PS50405">
    <property type="entry name" value="GST_CTER"/>
    <property type="match status" value="1"/>
</dbReference>
<proteinExistence type="inferred from homology"/>
<evidence type="ECO:0000313" key="8">
    <source>
        <dbReference type="Proteomes" id="UP000823388"/>
    </source>
</evidence>
<dbReference type="Gene3D" id="3.40.30.10">
    <property type="entry name" value="Glutaredoxin"/>
    <property type="match status" value="1"/>
</dbReference>
<evidence type="ECO:0000259" key="5">
    <source>
        <dbReference type="PROSITE" id="PS50404"/>
    </source>
</evidence>
<dbReference type="GO" id="GO:0005829">
    <property type="term" value="C:cytosol"/>
    <property type="evidence" value="ECO:0007669"/>
    <property type="project" value="UniProtKB-SubCell"/>
</dbReference>
<dbReference type="FunFam" id="3.40.30.10:FF:000044">
    <property type="entry name" value="Glutathione S-transferase GSTU6"/>
    <property type="match status" value="1"/>
</dbReference>
<dbReference type="InterPro" id="IPR040079">
    <property type="entry name" value="Glutathione_S-Trfase"/>
</dbReference>
<dbReference type="OrthoDB" id="4951845at2759"/>
<dbReference type="Pfam" id="PF13410">
    <property type="entry name" value="GST_C_2"/>
    <property type="match status" value="1"/>
</dbReference>
<gene>
    <name evidence="7" type="ORF">PVAP13_7KG378710</name>
</gene>
<keyword evidence="8" id="KW-1185">Reference proteome</keyword>
<organism evidence="7 8">
    <name type="scientific">Panicum virgatum</name>
    <name type="common">Blackwell switchgrass</name>
    <dbReference type="NCBI Taxonomy" id="38727"/>
    <lineage>
        <taxon>Eukaryota</taxon>
        <taxon>Viridiplantae</taxon>
        <taxon>Streptophyta</taxon>
        <taxon>Embryophyta</taxon>
        <taxon>Tracheophyta</taxon>
        <taxon>Spermatophyta</taxon>
        <taxon>Magnoliopsida</taxon>
        <taxon>Liliopsida</taxon>
        <taxon>Poales</taxon>
        <taxon>Poaceae</taxon>
        <taxon>PACMAD clade</taxon>
        <taxon>Panicoideae</taxon>
        <taxon>Panicodae</taxon>
        <taxon>Paniceae</taxon>
        <taxon>Panicinae</taxon>
        <taxon>Panicum</taxon>
        <taxon>Panicum sect. Hiantes</taxon>
    </lineage>
</organism>
<comment type="catalytic activity">
    <reaction evidence="3 4">
        <text>RX + glutathione = an S-substituted glutathione + a halide anion + H(+)</text>
        <dbReference type="Rhea" id="RHEA:16437"/>
        <dbReference type="ChEBI" id="CHEBI:15378"/>
        <dbReference type="ChEBI" id="CHEBI:16042"/>
        <dbReference type="ChEBI" id="CHEBI:17792"/>
        <dbReference type="ChEBI" id="CHEBI:57925"/>
        <dbReference type="ChEBI" id="CHEBI:90779"/>
        <dbReference type="EC" id="2.5.1.18"/>
    </reaction>
</comment>
<dbReference type="GO" id="GO:0009407">
    <property type="term" value="P:toxin catabolic process"/>
    <property type="evidence" value="ECO:0007669"/>
    <property type="project" value="UniProtKB-ARBA"/>
</dbReference>
<dbReference type="FunFam" id="1.20.1050.10:FF:000016">
    <property type="entry name" value="Glutathione S-transferase U9"/>
    <property type="match status" value="1"/>
</dbReference>
<feature type="domain" description="GST C-terminal" evidence="6">
    <location>
        <begin position="89"/>
        <end position="222"/>
    </location>
</feature>
<sequence length="231" mass="25307">MAGKEDLKLLGLPLSPFVISVRMALNMKGVSYEYVDEDLSNKSELLLKSNPVHKKVPVLIHNGKPICESLVILQYVDELFAGRSILPTDPYERATARFWAAYAGDKLFAAWYGMVTAQAEEDRAEKVKETLAAIEHMEAAFAKCSGGSAFFGGDSIGYVDIVLGAFLFWFEAVRRVDGLEIINASRTPLLAAWAERFGGSVEAKEAVPVTKVDLAVQYINKYRPPATAAAN</sequence>
<keyword evidence="4" id="KW-0963">Cytoplasm</keyword>
<dbReference type="SUPFAM" id="SSF47616">
    <property type="entry name" value="GST C-terminal domain-like"/>
    <property type="match status" value="1"/>
</dbReference>
<evidence type="ECO:0000256" key="4">
    <source>
        <dbReference type="RuleBase" id="RU369102"/>
    </source>
</evidence>
<dbReference type="InterPro" id="IPR036282">
    <property type="entry name" value="Glutathione-S-Trfase_C_sf"/>
</dbReference>
<dbReference type="GO" id="GO:0004364">
    <property type="term" value="F:glutathione transferase activity"/>
    <property type="evidence" value="ECO:0007669"/>
    <property type="project" value="UniProtKB-UniRule"/>
</dbReference>
<dbReference type="SFLD" id="SFLDS00019">
    <property type="entry name" value="Glutathione_Transferase_(cytos"/>
    <property type="match status" value="1"/>
</dbReference>
<dbReference type="InterPro" id="IPR045074">
    <property type="entry name" value="GST_C_Tau"/>
</dbReference>
<comment type="subcellular location">
    <subcellularLocation>
        <location evidence="4">Cytoplasm</location>
        <location evidence="4">Cytosol</location>
    </subcellularLocation>
</comment>
<dbReference type="Pfam" id="PF02798">
    <property type="entry name" value="GST_N"/>
    <property type="match status" value="1"/>
</dbReference>
<dbReference type="InterPro" id="IPR036249">
    <property type="entry name" value="Thioredoxin-like_sf"/>
</dbReference>
<comment type="function">
    <text evidence="4">Is involved in the conjugation of reduced glutathione to a wide number of exogenous and endogenous hydrophobic electrophiles.</text>
</comment>